<accession>F3QY09</accession>
<dbReference type="eggNOG" id="COG0664">
    <property type="taxonomic scope" value="Bacteria"/>
</dbReference>
<dbReference type="PROSITE" id="PS50042">
    <property type="entry name" value="CNMP_BINDING_3"/>
    <property type="match status" value="1"/>
</dbReference>
<dbReference type="Pfam" id="PF00027">
    <property type="entry name" value="cNMP_binding"/>
    <property type="match status" value="1"/>
</dbReference>
<evidence type="ECO:0000313" key="3">
    <source>
        <dbReference type="Proteomes" id="UP000005546"/>
    </source>
</evidence>
<feature type="domain" description="Cyclic nucleotide-binding" evidence="1">
    <location>
        <begin position="8"/>
        <end position="111"/>
    </location>
</feature>
<comment type="caution">
    <text evidence="2">The sequence shown here is derived from an EMBL/GenBank/DDBJ whole genome shotgun (WGS) entry which is preliminary data.</text>
</comment>
<dbReference type="STRING" id="762982.HMPREF9442_03099"/>
<evidence type="ECO:0000313" key="2">
    <source>
        <dbReference type="EMBL" id="EGG50655.1"/>
    </source>
</evidence>
<reference evidence="2 3" key="1">
    <citation type="submission" date="2011-02" db="EMBL/GenBank/DDBJ databases">
        <authorList>
            <person name="Weinstock G."/>
            <person name="Sodergren E."/>
            <person name="Clifton S."/>
            <person name="Fulton L."/>
            <person name="Fulton B."/>
            <person name="Courtney L."/>
            <person name="Fronick C."/>
            <person name="Harrison M."/>
            <person name="Strong C."/>
            <person name="Farmer C."/>
            <person name="Delahaunty K."/>
            <person name="Markovic C."/>
            <person name="Hall O."/>
            <person name="Minx P."/>
            <person name="Tomlinson C."/>
            <person name="Mitreva M."/>
            <person name="Hou S."/>
            <person name="Chen J."/>
            <person name="Wollam A."/>
            <person name="Pepin K.H."/>
            <person name="Johnson M."/>
            <person name="Bhonagiri V."/>
            <person name="Zhang X."/>
            <person name="Suruliraj S."/>
            <person name="Warren W."/>
            <person name="Chinwalla A."/>
            <person name="Mardis E.R."/>
            <person name="Wilson R.K."/>
        </authorList>
    </citation>
    <scope>NUCLEOTIDE SEQUENCE [LARGE SCALE GENOMIC DNA]</scope>
    <source>
        <strain evidence="2 3">YIT 11841</strain>
    </source>
</reference>
<dbReference type="InterPro" id="IPR014710">
    <property type="entry name" value="RmlC-like_jellyroll"/>
</dbReference>
<dbReference type="SUPFAM" id="SSF51206">
    <property type="entry name" value="cAMP-binding domain-like"/>
    <property type="match status" value="1"/>
</dbReference>
<dbReference type="InterPro" id="IPR018490">
    <property type="entry name" value="cNMP-bd_dom_sf"/>
</dbReference>
<dbReference type="Proteomes" id="UP000005546">
    <property type="component" value="Unassembled WGS sequence"/>
</dbReference>
<dbReference type="AlphaFoldDB" id="F3QY09"/>
<organism evidence="2 3">
    <name type="scientific">Paraprevotella xylaniphila YIT 11841</name>
    <dbReference type="NCBI Taxonomy" id="762982"/>
    <lineage>
        <taxon>Bacteria</taxon>
        <taxon>Pseudomonadati</taxon>
        <taxon>Bacteroidota</taxon>
        <taxon>Bacteroidia</taxon>
        <taxon>Bacteroidales</taxon>
        <taxon>Prevotellaceae</taxon>
        <taxon>Paraprevotella</taxon>
    </lineage>
</organism>
<gene>
    <name evidence="2" type="ORF">HMPREF9442_03099</name>
</gene>
<keyword evidence="3" id="KW-1185">Reference proteome</keyword>
<sequence>MDAINDYYMEELDLSAMKRFFLEQGERRILEKQDYFVRQGERSGRVAYVEDGMFRFVRTDTKGGEHIVGYSFCDSFVAEYTSCLCGRPALADVQAIVRSTLYVLPYEKLRRYWEMSPEHQRLGRIVAEQLFVMTYRRLMDSYCCTPEERYMDLMRRYPELKEQRPLKEIASFIGVTPETVSAIRKKLLKSGIS</sequence>
<dbReference type="OrthoDB" id="1066708at2"/>
<dbReference type="InterPro" id="IPR000595">
    <property type="entry name" value="cNMP-bd_dom"/>
</dbReference>
<dbReference type="Gene3D" id="2.60.120.10">
    <property type="entry name" value="Jelly Rolls"/>
    <property type="match status" value="1"/>
</dbReference>
<dbReference type="HOGENOM" id="CLU_075053_9_2_10"/>
<dbReference type="CDD" id="cd00038">
    <property type="entry name" value="CAP_ED"/>
    <property type="match status" value="1"/>
</dbReference>
<proteinExistence type="predicted"/>
<protein>
    <submittedName>
        <fullName evidence="2">Cyclic nucleotide-binding domain protein</fullName>
    </submittedName>
</protein>
<dbReference type="RefSeq" id="WP_008629659.1">
    <property type="nucleotide sequence ID" value="NZ_GL883886.1"/>
</dbReference>
<dbReference type="EMBL" id="AFBR01000092">
    <property type="protein sequence ID" value="EGG50655.1"/>
    <property type="molecule type" value="Genomic_DNA"/>
</dbReference>
<name>F3QY09_9BACT</name>
<evidence type="ECO:0000259" key="1">
    <source>
        <dbReference type="PROSITE" id="PS50042"/>
    </source>
</evidence>